<evidence type="ECO:0000313" key="2">
    <source>
        <dbReference type="EMBL" id="CAG9797370.1"/>
    </source>
</evidence>
<dbReference type="AlphaFoldDB" id="A0A9N9RIE0"/>
<keyword evidence="3" id="KW-1185">Reference proteome</keyword>
<keyword evidence="1" id="KW-0732">Signal</keyword>
<accession>A0A9N9RIE0</accession>
<protein>
    <submittedName>
        <fullName evidence="2">Uncharacterized protein</fullName>
    </submittedName>
</protein>
<feature type="chain" id="PRO_5040321326" evidence="1">
    <location>
        <begin position="19"/>
        <end position="517"/>
    </location>
</feature>
<reference evidence="2" key="1">
    <citation type="submission" date="2022-01" db="EMBL/GenBank/DDBJ databases">
        <authorList>
            <person name="King R."/>
        </authorList>
    </citation>
    <scope>NUCLEOTIDE SEQUENCE</scope>
</reference>
<dbReference type="EMBL" id="OU895877">
    <property type="protein sequence ID" value="CAG9797370.1"/>
    <property type="molecule type" value="Genomic_DNA"/>
</dbReference>
<reference evidence="2" key="2">
    <citation type="submission" date="2022-10" db="EMBL/GenBank/DDBJ databases">
        <authorList>
            <consortium name="ENA_rothamsted_submissions"/>
            <consortium name="culmorum"/>
            <person name="King R."/>
        </authorList>
    </citation>
    <scope>NUCLEOTIDE SEQUENCE</scope>
</reference>
<dbReference type="Proteomes" id="UP001153620">
    <property type="component" value="Chromosome 1"/>
</dbReference>
<evidence type="ECO:0000256" key="1">
    <source>
        <dbReference type="SAM" id="SignalP"/>
    </source>
</evidence>
<evidence type="ECO:0000313" key="3">
    <source>
        <dbReference type="Proteomes" id="UP001153620"/>
    </source>
</evidence>
<sequence length="517" mass="56973">MIFLKYLIILSLIGCAFSGGTSTCSRLREIFVELLSASQNMLERLANQTVENSVAYKAIENSFVSELLCNLDVVVEILAEGTSQASNINASFIAEILRGNNDSEFPFPLSCIKKEMLSFITIVDYILQNTYSTLSSVSYKSPVTFNSSCESVVQHVSSYYHALSSYIDSRIFTNLADAVDFKNIGQFDLYLKFHVSINKCMMTTLAKSVAELLNSDANTTIEFTTNQSIALPSPLNCVSGLFGSAIAQIELGYIEFSKTVFNLQHPEACLQLGTDFGIFVDIWSGYVDRLQNFAIENILKYPVLTSSFISDFECEAHRMLIFAANATSHISGVSFDASFTILNNPIIPPFGLPLDCIADDLIYIRNYIWTIIKSLAPGLKVFKLASTGNFDSCSEVLATFADYVSPLMLLISSREAITSNAAKEFESIKIHDQFQASLVSNGECLPSFLASYISSVLNASSINLPAYLNGTSDDLAYPFSCVRLMIDTLRNMSNHTLTEYRAGVMDASIPEIKDLFG</sequence>
<organism evidence="2 3">
    <name type="scientific">Chironomus riparius</name>
    <dbReference type="NCBI Taxonomy" id="315576"/>
    <lineage>
        <taxon>Eukaryota</taxon>
        <taxon>Metazoa</taxon>
        <taxon>Ecdysozoa</taxon>
        <taxon>Arthropoda</taxon>
        <taxon>Hexapoda</taxon>
        <taxon>Insecta</taxon>
        <taxon>Pterygota</taxon>
        <taxon>Neoptera</taxon>
        <taxon>Endopterygota</taxon>
        <taxon>Diptera</taxon>
        <taxon>Nematocera</taxon>
        <taxon>Chironomoidea</taxon>
        <taxon>Chironomidae</taxon>
        <taxon>Chironominae</taxon>
        <taxon>Chironomus</taxon>
    </lineage>
</organism>
<feature type="signal peptide" evidence="1">
    <location>
        <begin position="1"/>
        <end position="18"/>
    </location>
</feature>
<name>A0A9N9RIE0_9DIPT</name>
<proteinExistence type="predicted"/>
<gene>
    <name evidence="2" type="ORF">CHIRRI_LOCUS369</name>
</gene>